<dbReference type="EnsemblPlants" id="AET4Gv20421100.1">
    <property type="protein sequence ID" value="AET4Gv20421100.1"/>
    <property type="gene ID" value="AET4Gv20421100"/>
</dbReference>
<dbReference type="PROSITE" id="PS50878">
    <property type="entry name" value="RT_POL"/>
    <property type="match status" value="1"/>
</dbReference>
<reference evidence="3" key="1">
    <citation type="journal article" date="2014" name="Science">
        <title>Ancient hybridizations among the ancestral genomes of bread wheat.</title>
        <authorList>
            <consortium name="International Wheat Genome Sequencing Consortium,"/>
            <person name="Marcussen T."/>
            <person name="Sandve S.R."/>
            <person name="Heier L."/>
            <person name="Spannagl M."/>
            <person name="Pfeifer M."/>
            <person name="Jakobsen K.S."/>
            <person name="Wulff B.B."/>
            <person name="Steuernagel B."/>
            <person name="Mayer K.F."/>
            <person name="Olsen O.A."/>
        </authorList>
    </citation>
    <scope>NUCLEOTIDE SEQUENCE [LARGE SCALE GENOMIC DNA]</scope>
    <source>
        <strain evidence="3">cv. AL8/78</strain>
    </source>
</reference>
<dbReference type="InterPro" id="IPR043502">
    <property type="entry name" value="DNA/RNA_pol_sf"/>
</dbReference>
<dbReference type="PANTHER" id="PTHR33116">
    <property type="entry name" value="REVERSE TRANSCRIPTASE ZINC-BINDING DOMAIN-CONTAINING PROTEIN-RELATED-RELATED"/>
    <property type="match status" value="1"/>
</dbReference>
<name>A0A453I2T6_AEGTS</name>
<dbReference type="Pfam" id="PF13966">
    <property type="entry name" value="zf-RVT"/>
    <property type="match status" value="1"/>
</dbReference>
<proteinExistence type="predicted"/>
<dbReference type="PANTHER" id="PTHR33116:SF78">
    <property type="entry name" value="OS12G0587133 PROTEIN"/>
    <property type="match status" value="1"/>
</dbReference>
<accession>A0A453I2T6</accession>
<dbReference type="Gramene" id="AET4Gv20421100.1">
    <property type="protein sequence ID" value="AET4Gv20421100.1"/>
    <property type="gene ID" value="AET4Gv20421100"/>
</dbReference>
<evidence type="ECO:0000313" key="3">
    <source>
        <dbReference type="Proteomes" id="UP000015105"/>
    </source>
</evidence>
<reference evidence="2" key="4">
    <citation type="submission" date="2019-03" db="UniProtKB">
        <authorList>
            <consortium name="EnsemblPlants"/>
        </authorList>
    </citation>
    <scope>IDENTIFICATION</scope>
</reference>
<keyword evidence="3" id="KW-1185">Reference proteome</keyword>
<dbReference type="STRING" id="200361.A0A453I2T6"/>
<dbReference type="AlphaFoldDB" id="A0A453I2T6"/>
<protein>
    <recommendedName>
        <fullName evidence="1">Reverse transcriptase domain-containing protein</fullName>
    </recommendedName>
</protein>
<dbReference type="Pfam" id="PF00078">
    <property type="entry name" value="RVT_1"/>
    <property type="match status" value="1"/>
</dbReference>
<dbReference type="Proteomes" id="UP000015105">
    <property type="component" value="Chromosome 4D"/>
</dbReference>
<feature type="domain" description="Reverse transcriptase" evidence="1">
    <location>
        <begin position="34"/>
        <end position="310"/>
    </location>
</feature>
<organism evidence="2 3">
    <name type="scientific">Aegilops tauschii subsp. strangulata</name>
    <name type="common">Goatgrass</name>
    <dbReference type="NCBI Taxonomy" id="200361"/>
    <lineage>
        <taxon>Eukaryota</taxon>
        <taxon>Viridiplantae</taxon>
        <taxon>Streptophyta</taxon>
        <taxon>Embryophyta</taxon>
        <taxon>Tracheophyta</taxon>
        <taxon>Spermatophyta</taxon>
        <taxon>Magnoliopsida</taxon>
        <taxon>Liliopsida</taxon>
        <taxon>Poales</taxon>
        <taxon>Poaceae</taxon>
        <taxon>BOP clade</taxon>
        <taxon>Pooideae</taxon>
        <taxon>Triticodae</taxon>
        <taxon>Triticeae</taxon>
        <taxon>Triticinae</taxon>
        <taxon>Aegilops</taxon>
    </lineage>
</organism>
<dbReference type="SUPFAM" id="SSF56672">
    <property type="entry name" value="DNA/RNA polymerases"/>
    <property type="match status" value="1"/>
</dbReference>
<sequence length="745" mass="84368">MNTNASPGPDGFGPIFFRKYWHEIKHSILTFFAAFHDQTASLDRFNRAYMVLIPKTIAPTSPDAFRPISLQNCTPKAVAKVLTNRVKPLIPLLIHYDQTGFLHGRNIAENFIYAADILSACHTRKAPTMVIKLDFRKAFDSISWSSLTSILQARGFPPIFCAWVQNILHTGKTAILPNGTPGSWIQCRAGLRQGDPFSPYLFIIVADVLQRLITQAFRQNELCHPLRSNEPPVTLQYADDTLIIAAASVAATTILKNTLHDFALATGLVINLQKTSLLTIATDDLTQNNIAATIGCNLSSFPLIYLGLPLSPLKLPLSAFDPILDSFRKLLFGWVARLLSRGARLTLLTAVLDSLTIYFMSVFRLPKSILVKLDAIRRAFFWSNEETCTGAKCLVAWKNVCRPKELGGLGIKNLEIQNRCLLMKFSFKILQHPNIPWTQWYHQQYPLGIATKTPRPSFLWKIINKNLPLLIEHSFVITYNGLSTFFWLDKWLLDSPLQKAFPHLYSHSIDDKVLVATVWQTSLLSNLRNRLTNAAARELDCLLLLLQDFQQVDRPDERSLTHGLAFSAKHAYSSIVADDSFDPHHDFVWASKVPIKVKIFAWLLRDRLNTKANMFHNNVAQSAVCPRCQDPYEDALHLISTCSYATQVWSSMGMFAPTSLTALHQHPPIQGLNPNIWPSVALTITWQLWDSRNAPVFRNEDHSHRLTLRNIVADFSLWVFRFKKNEDRASARQWLNFLSFAIPSS</sequence>
<reference evidence="2" key="3">
    <citation type="journal article" date="2017" name="Nature">
        <title>Genome sequence of the progenitor of the wheat D genome Aegilops tauschii.</title>
        <authorList>
            <person name="Luo M.C."/>
            <person name="Gu Y.Q."/>
            <person name="Puiu D."/>
            <person name="Wang H."/>
            <person name="Twardziok S.O."/>
            <person name="Deal K.R."/>
            <person name="Huo N."/>
            <person name="Zhu T."/>
            <person name="Wang L."/>
            <person name="Wang Y."/>
            <person name="McGuire P.E."/>
            <person name="Liu S."/>
            <person name="Long H."/>
            <person name="Ramasamy R.K."/>
            <person name="Rodriguez J.C."/>
            <person name="Van S.L."/>
            <person name="Yuan L."/>
            <person name="Wang Z."/>
            <person name="Xia Z."/>
            <person name="Xiao L."/>
            <person name="Anderson O.D."/>
            <person name="Ouyang S."/>
            <person name="Liang Y."/>
            <person name="Zimin A.V."/>
            <person name="Pertea G."/>
            <person name="Qi P."/>
            <person name="Bennetzen J.L."/>
            <person name="Dai X."/>
            <person name="Dawson M.W."/>
            <person name="Muller H.G."/>
            <person name="Kugler K."/>
            <person name="Rivarola-Duarte L."/>
            <person name="Spannagl M."/>
            <person name="Mayer K.F.X."/>
            <person name="Lu F.H."/>
            <person name="Bevan M.W."/>
            <person name="Leroy P."/>
            <person name="Li P."/>
            <person name="You F.M."/>
            <person name="Sun Q."/>
            <person name="Liu Z."/>
            <person name="Lyons E."/>
            <person name="Wicker T."/>
            <person name="Salzberg S.L."/>
            <person name="Devos K.M."/>
            <person name="Dvorak J."/>
        </authorList>
    </citation>
    <scope>NUCLEOTIDE SEQUENCE [LARGE SCALE GENOMIC DNA]</scope>
    <source>
        <strain evidence="2">cv. AL8/78</strain>
    </source>
</reference>
<dbReference type="InterPro" id="IPR000477">
    <property type="entry name" value="RT_dom"/>
</dbReference>
<evidence type="ECO:0000313" key="2">
    <source>
        <dbReference type="EnsemblPlants" id="AET4Gv20421100.1"/>
    </source>
</evidence>
<reference evidence="2" key="5">
    <citation type="journal article" date="2021" name="G3 (Bethesda)">
        <title>Aegilops tauschii genome assembly Aet v5.0 features greater sequence contiguity and improved annotation.</title>
        <authorList>
            <person name="Wang L."/>
            <person name="Zhu T."/>
            <person name="Rodriguez J.C."/>
            <person name="Deal K.R."/>
            <person name="Dubcovsky J."/>
            <person name="McGuire P.E."/>
            <person name="Lux T."/>
            <person name="Spannagl M."/>
            <person name="Mayer K.F.X."/>
            <person name="Baldrich P."/>
            <person name="Meyers B.C."/>
            <person name="Huo N."/>
            <person name="Gu Y.Q."/>
            <person name="Zhou H."/>
            <person name="Devos K.M."/>
            <person name="Bennetzen J.L."/>
            <person name="Unver T."/>
            <person name="Budak H."/>
            <person name="Gulick P.J."/>
            <person name="Galiba G."/>
            <person name="Kalapos B."/>
            <person name="Nelson D.R."/>
            <person name="Li P."/>
            <person name="You F.M."/>
            <person name="Luo M.C."/>
            <person name="Dvorak J."/>
        </authorList>
    </citation>
    <scope>NUCLEOTIDE SEQUENCE [LARGE SCALE GENOMIC DNA]</scope>
    <source>
        <strain evidence="2">cv. AL8/78</strain>
    </source>
</reference>
<dbReference type="InterPro" id="IPR026960">
    <property type="entry name" value="RVT-Znf"/>
</dbReference>
<dbReference type="CDD" id="cd01650">
    <property type="entry name" value="RT_nLTR_like"/>
    <property type="match status" value="1"/>
</dbReference>
<reference evidence="3" key="2">
    <citation type="journal article" date="2017" name="Nat. Plants">
        <title>The Aegilops tauschii genome reveals multiple impacts of transposons.</title>
        <authorList>
            <person name="Zhao G."/>
            <person name="Zou C."/>
            <person name="Li K."/>
            <person name="Wang K."/>
            <person name="Li T."/>
            <person name="Gao L."/>
            <person name="Zhang X."/>
            <person name="Wang H."/>
            <person name="Yang Z."/>
            <person name="Liu X."/>
            <person name="Jiang W."/>
            <person name="Mao L."/>
            <person name="Kong X."/>
            <person name="Jiao Y."/>
            <person name="Jia J."/>
        </authorList>
    </citation>
    <scope>NUCLEOTIDE SEQUENCE [LARGE SCALE GENOMIC DNA]</scope>
    <source>
        <strain evidence="3">cv. AL8/78</strain>
    </source>
</reference>
<evidence type="ECO:0000259" key="1">
    <source>
        <dbReference type="PROSITE" id="PS50878"/>
    </source>
</evidence>